<accession>A0AAD3SY24</accession>
<reference evidence="1" key="1">
    <citation type="submission" date="2023-05" db="EMBL/GenBank/DDBJ databases">
        <title>Nepenthes gracilis genome sequencing.</title>
        <authorList>
            <person name="Fukushima K."/>
        </authorList>
    </citation>
    <scope>NUCLEOTIDE SEQUENCE</scope>
    <source>
        <strain evidence="1">SING2019-196</strain>
    </source>
</reference>
<dbReference type="Proteomes" id="UP001279734">
    <property type="component" value="Unassembled WGS sequence"/>
</dbReference>
<name>A0AAD3SY24_NEPGR</name>
<keyword evidence="2" id="KW-1185">Reference proteome</keyword>
<dbReference type="EMBL" id="BSYO01000019">
    <property type="protein sequence ID" value="GMH18572.1"/>
    <property type="molecule type" value="Genomic_DNA"/>
</dbReference>
<evidence type="ECO:0000313" key="2">
    <source>
        <dbReference type="Proteomes" id="UP001279734"/>
    </source>
</evidence>
<sequence>MHPANAVIDESLAAILLPTHMLPPMIGMVKLWQRLSSPTGLTTPDRGSAWLRCHFVRGAANSSMVLWWPRLSCL</sequence>
<comment type="caution">
    <text evidence="1">The sequence shown here is derived from an EMBL/GenBank/DDBJ whole genome shotgun (WGS) entry which is preliminary data.</text>
</comment>
<evidence type="ECO:0000313" key="1">
    <source>
        <dbReference type="EMBL" id="GMH18572.1"/>
    </source>
</evidence>
<dbReference type="AlphaFoldDB" id="A0AAD3SY24"/>
<proteinExistence type="predicted"/>
<protein>
    <submittedName>
        <fullName evidence="1">Uncharacterized protein</fullName>
    </submittedName>
</protein>
<gene>
    <name evidence="1" type="ORF">Nepgr_020413</name>
</gene>
<organism evidence="1 2">
    <name type="scientific">Nepenthes gracilis</name>
    <name type="common">Slender pitcher plant</name>
    <dbReference type="NCBI Taxonomy" id="150966"/>
    <lineage>
        <taxon>Eukaryota</taxon>
        <taxon>Viridiplantae</taxon>
        <taxon>Streptophyta</taxon>
        <taxon>Embryophyta</taxon>
        <taxon>Tracheophyta</taxon>
        <taxon>Spermatophyta</taxon>
        <taxon>Magnoliopsida</taxon>
        <taxon>eudicotyledons</taxon>
        <taxon>Gunneridae</taxon>
        <taxon>Pentapetalae</taxon>
        <taxon>Caryophyllales</taxon>
        <taxon>Nepenthaceae</taxon>
        <taxon>Nepenthes</taxon>
    </lineage>
</organism>